<sequence>MKIISQILIAFVALEHLYIMYFEMFAWETIGKKTFKTLGDELFKPTKALAANQGLYNGFLAAGLIWTFFISDPQWSKNIAIFFLVCVITAGIYGAITASKKIFIVQALPAILALIFIVLAVN</sequence>
<reference evidence="2 3" key="2">
    <citation type="submission" date="2016-06" db="EMBL/GenBank/DDBJ databases">
        <title>Pedobacter psychrophilus sp. nov., isolated from Antarctic fragmentary rock.</title>
        <authorList>
            <person name="Svec P."/>
        </authorList>
    </citation>
    <scope>NUCLEOTIDE SEQUENCE [LARGE SCALE GENOMIC DNA]</scope>
    <source>
        <strain evidence="2 3">CCM 8644</strain>
    </source>
</reference>
<comment type="caution">
    <text evidence="2">The sequence shown here is derived from an EMBL/GenBank/DDBJ whole genome shotgun (WGS) entry which is preliminary data.</text>
</comment>
<dbReference type="PANTHER" id="PTHR38446">
    <property type="entry name" value="BLL0914 PROTEIN"/>
    <property type="match status" value="1"/>
</dbReference>
<name>A0A179DGY8_9SPHI</name>
<reference evidence="2 3" key="1">
    <citation type="submission" date="2016-04" db="EMBL/GenBank/DDBJ databases">
        <authorList>
            <person name="Evans L.H."/>
            <person name="Alamgir A."/>
            <person name="Owens N."/>
            <person name="Weber N.D."/>
            <person name="Virtaneva K."/>
            <person name="Barbian K."/>
            <person name="Babar A."/>
            <person name="Rosenke K."/>
        </authorList>
    </citation>
    <scope>NUCLEOTIDE SEQUENCE [LARGE SCALE GENOMIC DNA]</scope>
    <source>
        <strain evidence="2 3">CCM 8644</strain>
    </source>
</reference>
<evidence type="ECO:0000313" key="3">
    <source>
        <dbReference type="Proteomes" id="UP000078459"/>
    </source>
</evidence>
<keyword evidence="1" id="KW-0472">Membrane</keyword>
<feature type="transmembrane region" description="Helical" evidence="1">
    <location>
        <begin position="7"/>
        <end position="27"/>
    </location>
</feature>
<feature type="transmembrane region" description="Helical" evidence="1">
    <location>
        <begin position="102"/>
        <end position="121"/>
    </location>
</feature>
<dbReference type="Proteomes" id="UP000078459">
    <property type="component" value="Unassembled WGS sequence"/>
</dbReference>
<dbReference type="AlphaFoldDB" id="A0A179DGY8"/>
<accession>A0A179DGY8</accession>
<keyword evidence="1" id="KW-0812">Transmembrane</keyword>
<protein>
    <recommendedName>
        <fullName evidence="4">Epimerase</fullName>
    </recommendedName>
</protein>
<organism evidence="2 3">
    <name type="scientific">Pedobacter psychrophilus</name>
    <dbReference type="NCBI Taxonomy" id="1826909"/>
    <lineage>
        <taxon>Bacteria</taxon>
        <taxon>Pseudomonadati</taxon>
        <taxon>Bacteroidota</taxon>
        <taxon>Sphingobacteriia</taxon>
        <taxon>Sphingobacteriales</taxon>
        <taxon>Sphingobacteriaceae</taxon>
        <taxon>Pedobacter</taxon>
    </lineage>
</organism>
<dbReference type="InterPro" id="IPR009732">
    <property type="entry name" value="DUF1304"/>
</dbReference>
<gene>
    <name evidence="2" type="ORF">A5893_09100</name>
</gene>
<dbReference type="EMBL" id="LWHJ01000027">
    <property type="protein sequence ID" value="OAQ39940.1"/>
    <property type="molecule type" value="Genomic_DNA"/>
</dbReference>
<feature type="transmembrane region" description="Helical" evidence="1">
    <location>
        <begin position="78"/>
        <end position="96"/>
    </location>
</feature>
<evidence type="ECO:0000313" key="2">
    <source>
        <dbReference type="EMBL" id="OAQ39940.1"/>
    </source>
</evidence>
<evidence type="ECO:0008006" key="4">
    <source>
        <dbReference type="Google" id="ProtNLM"/>
    </source>
</evidence>
<proteinExistence type="predicted"/>
<dbReference type="Pfam" id="PF06993">
    <property type="entry name" value="DUF1304"/>
    <property type="match status" value="1"/>
</dbReference>
<dbReference type="PANTHER" id="PTHR38446:SF1">
    <property type="entry name" value="BLL0914 PROTEIN"/>
    <property type="match status" value="1"/>
</dbReference>
<keyword evidence="3" id="KW-1185">Reference proteome</keyword>
<keyword evidence="1" id="KW-1133">Transmembrane helix</keyword>
<evidence type="ECO:0000256" key="1">
    <source>
        <dbReference type="SAM" id="Phobius"/>
    </source>
</evidence>
<feature type="transmembrane region" description="Helical" evidence="1">
    <location>
        <begin position="54"/>
        <end position="71"/>
    </location>
</feature>